<keyword evidence="9" id="KW-1185">Reference proteome</keyword>
<keyword evidence="6" id="KW-0963">Cytoplasm</keyword>
<dbReference type="PROSITE" id="PS00955">
    <property type="entry name" value="IGP_DEHYDRATASE_2"/>
    <property type="match status" value="1"/>
</dbReference>
<dbReference type="SUPFAM" id="SSF54211">
    <property type="entry name" value="Ribosomal protein S5 domain 2-like"/>
    <property type="match status" value="2"/>
</dbReference>
<reference evidence="8 9" key="1">
    <citation type="submission" date="2017-01" db="EMBL/GenBank/DDBJ databases">
        <title>Draft genome sequence of Bacillus oleronius.</title>
        <authorList>
            <person name="Allam M."/>
        </authorList>
    </citation>
    <scope>NUCLEOTIDE SEQUENCE [LARGE SCALE GENOMIC DNA]</scope>
    <source>
        <strain evidence="8 9">DSM 9356</strain>
    </source>
</reference>
<dbReference type="GO" id="GO:0000105">
    <property type="term" value="P:L-histidine biosynthetic process"/>
    <property type="evidence" value="ECO:0007669"/>
    <property type="project" value="UniProtKB-UniRule"/>
</dbReference>
<dbReference type="Proteomes" id="UP000189761">
    <property type="component" value="Unassembled WGS sequence"/>
</dbReference>
<protein>
    <recommendedName>
        <fullName evidence="2 6">Imidazoleglycerol-phosphate dehydratase</fullName>
        <shortName evidence="6">IGPD</shortName>
        <ecNumber evidence="6 7">4.2.1.19</ecNumber>
    </recommendedName>
</protein>
<accession>A0A8E2LEA7</accession>
<dbReference type="PANTHER" id="PTHR23133:SF2">
    <property type="entry name" value="IMIDAZOLEGLYCEROL-PHOSPHATE DEHYDRATASE"/>
    <property type="match status" value="1"/>
</dbReference>
<dbReference type="GO" id="GO:0004424">
    <property type="term" value="F:imidazoleglycerol-phosphate dehydratase activity"/>
    <property type="evidence" value="ECO:0007669"/>
    <property type="project" value="UniProtKB-UniRule"/>
</dbReference>
<dbReference type="InterPro" id="IPR020568">
    <property type="entry name" value="Ribosomal_Su5_D2-typ_SF"/>
</dbReference>
<dbReference type="AlphaFoldDB" id="A0A8E2LEA7"/>
<dbReference type="Gene3D" id="3.30.230.40">
    <property type="entry name" value="Imidazole glycerol phosphate dehydratase, domain 1"/>
    <property type="match status" value="2"/>
</dbReference>
<dbReference type="EC" id="4.2.1.19" evidence="6 7"/>
<dbReference type="CDD" id="cd07914">
    <property type="entry name" value="IGPD"/>
    <property type="match status" value="1"/>
</dbReference>
<comment type="catalytic activity">
    <reaction evidence="6 7">
        <text>D-erythro-1-(imidazol-4-yl)glycerol 3-phosphate = 3-(imidazol-4-yl)-2-oxopropyl phosphate + H2O</text>
        <dbReference type="Rhea" id="RHEA:11040"/>
        <dbReference type="ChEBI" id="CHEBI:15377"/>
        <dbReference type="ChEBI" id="CHEBI:57766"/>
        <dbReference type="ChEBI" id="CHEBI:58278"/>
        <dbReference type="EC" id="4.2.1.19"/>
    </reaction>
</comment>
<comment type="pathway">
    <text evidence="1 6 7">Amino-acid biosynthesis; L-histidine biosynthesis; L-histidine from 5-phospho-alpha-D-ribose 1-diphosphate: step 6/9.</text>
</comment>
<organism evidence="8 9">
    <name type="scientific">Heyndrickxia oleronia</name>
    <dbReference type="NCBI Taxonomy" id="38875"/>
    <lineage>
        <taxon>Bacteria</taxon>
        <taxon>Bacillati</taxon>
        <taxon>Bacillota</taxon>
        <taxon>Bacilli</taxon>
        <taxon>Bacillales</taxon>
        <taxon>Bacillaceae</taxon>
        <taxon>Heyndrickxia</taxon>
    </lineage>
</organism>
<dbReference type="InterPro" id="IPR020565">
    <property type="entry name" value="ImidazoleglycerP_deHydtase_CS"/>
</dbReference>
<name>A0A8E2LEA7_9BACI</name>
<dbReference type="PROSITE" id="PS00954">
    <property type="entry name" value="IGP_DEHYDRATASE_1"/>
    <property type="match status" value="1"/>
</dbReference>
<comment type="caution">
    <text evidence="8">The sequence shown here is derived from an EMBL/GenBank/DDBJ whole genome shotgun (WGS) entry which is preliminary data.</text>
</comment>
<dbReference type="InterPro" id="IPR000807">
    <property type="entry name" value="ImidazoleglycerolP_deHydtase"/>
</dbReference>
<evidence type="ECO:0000256" key="1">
    <source>
        <dbReference type="ARBA" id="ARBA00005047"/>
    </source>
</evidence>
<dbReference type="RefSeq" id="WP_078110850.1">
    <property type="nucleotide sequence ID" value="NZ_CP065424.1"/>
</dbReference>
<evidence type="ECO:0000256" key="3">
    <source>
        <dbReference type="ARBA" id="ARBA00022605"/>
    </source>
</evidence>
<dbReference type="FunFam" id="3.30.230.40:FF:000003">
    <property type="entry name" value="Imidazoleglycerol-phosphate dehydratase HisB"/>
    <property type="match status" value="1"/>
</dbReference>
<dbReference type="PANTHER" id="PTHR23133">
    <property type="entry name" value="IMIDAZOLEGLYCEROL-PHOSPHATE DEHYDRATASE HIS7"/>
    <property type="match status" value="1"/>
</dbReference>
<evidence type="ECO:0000256" key="6">
    <source>
        <dbReference type="HAMAP-Rule" id="MF_00076"/>
    </source>
</evidence>
<dbReference type="NCBIfam" id="NF002107">
    <property type="entry name" value="PRK00951.1-2"/>
    <property type="match status" value="1"/>
</dbReference>
<evidence type="ECO:0000256" key="2">
    <source>
        <dbReference type="ARBA" id="ARBA00016664"/>
    </source>
</evidence>
<evidence type="ECO:0000256" key="7">
    <source>
        <dbReference type="RuleBase" id="RU000599"/>
    </source>
</evidence>
<evidence type="ECO:0000256" key="4">
    <source>
        <dbReference type="ARBA" id="ARBA00023102"/>
    </source>
</evidence>
<evidence type="ECO:0000256" key="5">
    <source>
        <dbReference type="ARBA" id="ARBA00023239"/>
    </source>
</evidence>
<comment type="similarity">
    <text evidence="6 7">Belongs to the imidazoleglycerol-phosphate dehydratase family.</text>
</comment>
<keyword evidence="3 6" id="KW-0028">Amino-acid biosynthesis</keyword>
<comment type="subcellular location">
    <subcellularLocation>
        <location evidence="6 7">Cytoplasm</location>
    </subcellularLocation>
</comment>
<keyword evidence="4 6" id="KW-0368">Histidine biosynthesis</keyword>
<keyword evidence="5 6" id="KW-0456">Lyase</keyword>
<proteinExistence type="inferred from homology"/>
<dbReference type="InterPro" id="IPR038494">
    <property type="entry name" value="IGPD_sf"/>
</dbReference>
<dbReference type="NCBIfam" id="NF002111">
    <property type="entry name" value="PRK00951.2-1"/>
    <property type="match status" value="1"/>
</dbReference>
<dbReference type="HAMAP" id="MF_00076">
    <property type="entry name" value="HisB"/>
    <property type="match status" value="1"/>
</dbReference>
<dbReference type="GO" id="GO:0005737">
    <property type="term" value="C:cytoplasm"/>
    <property type="evidence" value="ECO:0007669"/>
    <property type="project" value="UniProtKB-SubCell"/>
</dbReference>
<sequence>MRTAEKRRQTNETSIFVAIHLDDPSNVLIQTGIGFFDHMLELFAKHGRFGLHIKAEGDLHIDSHHTVEDVGIVLGQVVKAALGNKEGISRYGSSYVPMDETLGFIAVDISGRPYLHFDAQFTNPKLGAFDTELVKEFFIAFANQSAITLHARVLYGENTHHQIESLFKALGRALCQAITIDPKINGVNSTKGLLE</sequence>
<gene>
    <name evidence="6 8" type="primary">hisB</name>
    <name evidence="8" type="ORF">BWZ43_17860</name>
</gene>
<dbReference type="Pfam" id="PF00475">
    <property type="entry name" value="IGPD"/>
    <property type="match status" value="1"/>
</dbReference>
<evidence type="ECO:0000313" key="9">
    <source>
        <dbReference type="Proteomes" id="UP000189761"/>
    </source>
</evidence>
<dbReference type="EMBL" id="MTLA01000238">
    <property type="protein sequence ID" value="OOP67024.1"/>
    <property type="molecule type" value="Genomic_DNA"/>
</dbReference>
<dbReference type="UniPathway" id="UPA00031">
    <property type="reaction ID" value="UER00011"/>
</dbReference>
<dbReference type="FunFam" id="3.30.230.40:FF:000001">
    <property type="entry name" value="Imidazoleglycerol-phosphate dehydratase HisB"/>
    <property type="match status" value="1"/>
</dbReference>
<evidence type="ECO:0000313" key="8">
    <source>
        <dbReference type="EMBL" id="OOP67024.1"/>
    </source>
</evidence>
<dbReference type="NCBIfam" id="NF002114">
    <property type="entry name" value="PRK00951.2-4"/>
    <property type="match status" value="1"/>
</dbReference>